<evidence type="ECO:0000256" key="2">
    <source>
        <dbReference type="SAM" id="Coils"/>
    </source>
</evidence>
<reference evidence="4" key="1">
    <citation type="submission" date="2021-12" db="EMBL/GenBank/DDBJ databases">
        <authorList>
            <person name="Rodrigo-Torres L."/>
            <person name="Arahal R. D."/>
            <person name="Lucena T."/>
        </authorList>
    </citation>
    <scope>NUCLEOTIDE SEQUENCE</scope>
    <source>
        <strain evidence="4">CECT 8267</strain>
    </source>
</reference>
<name>A0ABM9AHI1_9GAMM</name>
<dbReference type="InterPro" id="IPR006143">
    <property type="entry name" value="RND_pump_MFP"/>
</dbReference>
<evidence type="ECO:0000313" key="4">
    <source>
        <dbReference type="EMBL" id="CAH0992467.1"/>
    </source>
</evidence>
<gene>
    <name evidence="4" type="primary">mdtA_3</name>
    <name evidence="4" type="ORF">SIN8267_02592</name>
</gene>
<evidence type="ECO:0000256" key="1">
    <source>
        <dbReference type="ARBA" id="ARBA00009477"/>
    </source>
</evidence>
<dbReference type="Gene3D" id="1.10.287.470">
    <property type="entry name" value="Helix hairpin bin"/>
    <property type="match status" value="1"/>
</dbReference>
<proteinExistence type="inferred from homology"/>
<dbReference type="EMBL" id="CAKLPX010000003">
    <property type="protein sequence ID" value="CAH0992467.1"/>
    <property type="molecule type" value="Genomic_DNA"/>
</dbReference>
<dbReference type="InterPro" id="IPR058627">
    <property type="entry name" value="MdtA-like_C"/>
</dbReference>
<dbReference type="NCBIfam" id="TIGR01730">
    <property type="entry name" value="RND_mfp"/>
    <property type="match status" value="1"/>
</dbReference>
<dbReference type="PANTHER" id="PTHR30469">
    <property type="entry name" value="MULTIDRUG RESISTANCE PROTEIN MDTA"/>
    <property type="match status" value="1"/>
</dbReference>
<dbReference type="Gene3D" id="2.40.50.100">
    <property type="match status" value="1"/>
</dbReference>
<dbReference type="RefSeq" id="WP_237445152.1">
    <property type="nucleotide sequence ID" value="NZ_CAKLPX010000003.1"/>
</dbReference>
<comment type="caution">
    <text evidence="4">The sequence shown here is derived from an EMBL/GenBank/DDBJ whole genome shotgun (WGS) entry which is preliminary data.</text>
</comment>
<feature type="coiled-coil region" evidence="2">
    <location>
        <begin position="124"/>
        <end position="158"/>
    </location>
</feature>
<evidence type="ECO:0000313" key="5">
    <source>
        <dbReference type="Proteomes" id="UP000838100"/>
    </source>
</evidence>
<dbReference type="Gene3D" id="2.40.420.20">
    <property type="match status" value="1"/>
</dbReference>
<comment type="similarity">
    <text evidence="1">Belongs to the membrane fusion protein (MFP) (TC 8.A.1) family.</text>
</comment>
<protein>
    <submittedName>
        <fullName evidence="4">Multidrug resistance protein MdtA</fullName>
    </submittedName>
</protein>
<sequence length="434" mass="47842">MKLHQIKDRPWLVVAVVAALLVAYRFAQVANQASLPVVEREPVRVNTLFVQPQNLITFVFSEGTVQASRKAFLDFEMAGKVVDLGSDSDGEELREGVRVFGPKDGATHGQMLARIDSRENTAGVQSLEAQLQSARAQKSEAEAKMQQVRNDLAHSQQNYLRMKEVYERGVIAQDEFNLIETNYLNAQTAIAMAKSSLQATESEIQSVTAELNKAAVSLEKTALFAPFDGVVTAMNLRRDNHYYPPVSGTSNREREANSAFVIVDDSQMEIQLELPASQAKSVKEGQVVYLAADDRALYAAEKTGHLNQAVAQGTIWSVSPAINLQRRSQTVKVRFQQGNLRLNEGQFVRAWIVVEQVENVATLPRHAMSFKHGKPYVYVVDSNNKVSVRQLELGLSGLRQVEIISGVSVGDAVVERGQHLLVDGGEVIIVGDTQ</sequence>
<dbReference type="SUPFAM" id="SSF111369">
    <property type="entry name" value="HlyD-like secretion proteins"/>
    <property type="match status" value="1"/>
</dbReference>
<accession>A0ABM9AHI1</accession>
<keyword evidence="5" id="KW-1185">Reference proteome</keyword>
<organism evidence="4 5">
    <name type="scientific">Sinobacterium norvegicum</name>
    <dbReference type="NCBI Taxonomy" id="1641715"/>
    <lineage>
        <taxon>Bacteria</taxon>
        <taxon>Pseudomonadati</taxon>
        <taxon>Pseudomonadota</taxon>
        <taxon>Gammaproteobacteria</taxon>
        <taxon>Cellvibrionales</taxon>
        <taxon>Spongiibacteraceae</taxon>
        <taxon>Sinobacterium</taxon>
    </lineage>
</organism>
<feature type="domain" description="Multidrug resistance protein MdtA-like C-terminal permuted SH3" evidence="3">
    <location>
        <begin position="360"/>
        <end position="414"/>
    </location>
</feature>
<dbReference type="Pfam" id="PF25967">
    <property type="entry name" value="RND-MFP_C"/>
    <property type="match status" value="1"/>
</dbReference>
<evidence type="ECO:0000259" key="3">
    <source>
        <dbReference type="Pfam" id="PF25967"/>
    </source>
</evidence>
<dbReference type="Gene3D" id="2.40.30.170">
    <property type="match status" value="1"/>
</dbReference>
<dbReference type="PANTHER" id="PTHR30469:SF38">
    <property type="entry name" value="HLYD FAMILY SECRETION PROTEIN"/>
    <property type="match status" value="1"/>
</dbReference>
<dbReference type="Proteomes" id="UP000838100">
    <property type="component" value="Unassembled WGS sequence"/>
</dbReference>
<keyword evidence="2" id="KW-0175">Coiled coil</keyword>